<evidence type="ECO:0000256" key="3">
    <source>
        <dbReference type="ARBA" id="ARBA00008711"/>
    </source>
</evidence>
<dbReference type="CDD" id="cd06445">
    <property type="entry name" value="ATase"/>
    <property type="match status" value="1"/>
</dbReference>
<dbReference type="InterPro" id="IPR036388">
    <property type="entry name" value="WH-like_DNA-bd_sf"/>
</dbReference>
<evidence type="ECO:0000256" key="1">
    <source>
        <dbReference type="ARBA" id="ARBA00001286"/>
    </source>
</evidence>
<evidence type="ECO:0000259" key="13">
    <source>
        <dbReference type="Pfam" id="PF01035"/>
    </source>
</evidence>
<dbReference type="OMA" id="EPLAQCA"/>
<dbReference type="InterPro" id="IPR036217">
    <property type="entry name" value="MethylDNA_cys_MeTrfase_DNAb"/>
</dbReference>
<dbReference type="EnsemblMetazoa" id="CapteT213782">
    <property type="protein sequence ID" value="CapteP213782"/>
    <property type="gene ID" value="CapteG213782"/>
</dbReference>
<dbReference type="FunFam" id="1.10.10.10:FF:000214">
    <property type="entry name" value="Methylated-DNA--protein-cysteine methyltransferase"/>
    <property type="match status" value="1"/>
</dbReference>
<dbReference type="EC" id="2.1.1.63" evidence="4"/>
<dbReference type="OrthoDB" id="1907495at2759"/>
<dbReference type="STRING" id="283909.R7U8D2"/>
<reference evidence="16" key="1">
    <citation type="submission" date="2012-12" db="EMBL/GenBank/DDBJ databases">
        <authorList>
            <person name="Hellsten U."/>
            <person name="Grimwood J."/>
            <person name="Chapman J.A."/>
            <person name="Shapiro H."/>
            <person name="Aerts A."/>
            <person name="Otillar R.P."/>
            <person name="Terry A.Y."/>
            <person name="Boore J.L."/>
            <person name="Simakov O."/>
            <person name="Marletaz F."/>
            <person name="Cho S.-J."/>
            <person name="Edsinger-Gonzales E."/>
            <person name="Havlak P."/>
            <person name="Kuo D.-H."/>
            <person name="Larsson T."/>
            <person name="Lv J."/>
            <person name="Arendt D."/>
            <person name="Savage R."/>
            <person name="Osoegawa K."/>
            <person name="de Jong P."/>
            <person name="Lindberg D.R."/>
            <person name="Seaver E.C."/>
            <person name="Weisblat D.A."/>
            <person name="Putnam N.H."/>
            <person name="Grigoriev I.V."/>
            <person name="Rokhsar D.S."/>
        </authorList>
    </citation>
    <scope>NUCLEOTIDE SEQUENCE</scope>
    <source>
        <strain evidence="16">I ESC-2004</strain>
    </source>
</reference>
<name>R7U8D2_CAPTE</name>
<dbReference type="InterPro" id="IPR014048">
    <property type="entry name" value="MethylDNA_cys_MeTrfase_DNA-bd"/>
</dbReference>
<dbReference type="Proteomes" id="UP000014760">
    <property type="component" value="Unassembled WGS sequence"/>
</dbReference>
<sequence>MASGEQLLTVEATQLTVVSGESSLGPIKAALIWFQCYFEIREKSGLLPLPPICHLINRKDSFTFKVWKTLVNKVPIKETVTYGELAVLSGSSKRASIAVGQAMRMNPVMILVPCHRVVPSTGGIGNYAGGKKNDIKAWLLKHEGKFL</sequence>
<keyword evidence="16" id="KW-1185">Reference proteome</keyword>
<dbReference type="PANTHER" id="PTHR46460">
    <property type="entry name" value="METHYLATED-DNA--PROTEIN-CYSTEINE METHYLTRANSFERASE"/>
    <property type="match status" value="1"/>
</dbReference>
<comment type="catalytic activity">
    <reaction evidence="1">
        <text>a 4-O-methyl-thymidine in DNA + L-cysteinyl-[protein] = a thymidine in DNA + S-methyl-L-cysteinyl-[protein]</text>
        <dbReference type="Rhea" id="RHEA:53428"/>
        <dbReference type="Rhea" id="RHEA-COMP:10131"/>
        <dbReference type="Rhea" id="RHEA-COMP:10132"/>
        <dbReference type="Rhea" id="RHEA-COMP:13555"/>
        <dbReference type="Rhea" id="RHEA-COMP:13556"/>
        <dbReference type="ChEBI" id="CHEBI:29950"/>
        <dbReference type="ChEBI" id="CHEBI:82612"/>
        <dbReference type="ChEBI" id="CHEBI:137386"/>
        <dbReference type="ChEBI" id="CHEBI:137387"/>
        <dbReference type="EC" id="2.1.1.63"/>
    </reaction>
</comment>
<evidence type="ECO:0000313" key="14">
    <source>
        <dbReference type="EMBL" id="ELU02244.1"/>
    </source>
</evidence>
<dbReference type="PROSITE" id="PS00374">
    <property type="entry name" value="MGMT"/>
    <property type="match status" value="1"/>
</dbReference>
<evidence type="ECO:0000256" key="10">
    <source>
        <dbReference type="ARBA" id="ARBA00030795"/>
    </source>
</evidence>
<reference evidence="15" key="3">
    <citation type="submission" date="2015-06" db="UniProtKB">
        <authorList>
            <consortium name="EnsemblMetazoa"/>
        </authorList>
    </citation>
    <scope>IDENTIFICATION</scope>
</reference>
<organism evidence="14">
    <name type="scientific">Capitella teleta</name>
    <name type="common">Polychaete worm</name>
    <dbReference type="NCBI Taxonomy" id="283909"/>
    <lineage>
        <taxon>Eukaryota</taxon>
        <taxon>Metazoa</taxon>
        <taxon>Spiralia</taxon>
        <taxon>Lophotrochozoa</taxon>
        <taxon>Annelida</taxon>
        <taxon>Polychaeta</taxon>
        <taxon>Sedentaria</taxon>
        <taxon>Scolecida</taxon>
        <taxon>Capitellidae</taxon>
        <taxon>Capitella</taxon>
    </lineage>
</organism>
<dbReference type="GO" id="GO:0006281">
    <property type="term" value="P:DNA repair"/>
    <property type="evidence" value="ECO:0007669"/>
    <property type="project" value="UniProtKB-KW"/>
</dbReference>
<accession>R7U8D2</accession>
<dbReference type="GO" id="GO:0003908">
    <property type="term" value="F:methylated-DNA-[protein]-cysteine S-methyltransferase activity"/>
    <property type="evidence" value="ECO:0007669"/>
    <property type="project" value="UniProtKB-EC"/>
</dbReference>
<dbReference type="EMBL" id="KB304239">
    <property type="protein sequence ID" value="ELU02244.1"/>
    <property type="molecule type" value="Genomic_DNA"/>
</dbReference>
<feature type="domain" description="Methylated-DNA-[protein]-cysteine S-methyltransferase DNA binding" evidence="13">
    <location>
        <begin position="62"/>
        <end position="144"/>
    </location>
</feature>
<evidence type="ECO:0000256" key="12">
    <source>
        <dbReference type="ARBA" id="ARBA00049348"/>
    </source>
</evidence>
<evidence type="ECO:0000256" key="9">
    <source>
        <dbReference type="ARBA" id="ARBA00023204"/>
    </source>
</evidence>
<keyword evidence="6" id="KW-0489">Methyltransferase</keyword>
<comment type="function">
    <text evidence="2">Involved in the cellular defense against the biological effects of O6-methylguanine (O6-MeG) and O4-methylthymine (O4-MeT) in DNA. Repairs the methylated nucleobase in DNA by stoichiometrically transferring the methyl group to a cysteine residue in the enzyme. This is a suicide reaction: the enzyme is irreversibly inactivated.</text>
</comment>
<dbReference type="AlphaFoldDB" id="R7U8D2"/>
<dbReference type="GO" id="GO:0032259">
    <property type="term" value="P:methylation"/>
    <property type="evidence" value="ECO:0007669"/>
    <property type="project" value="UniProtKB-KW"/>
</dbReference>
<keyword evidence="9" id="KW-0234">DNA repair</keyword>
<proteinExistence type="inferred from homology"/>
<keyword evidence="8" id="KW-0227">DNA damage</keyword>
<evidence type="ECO:0000256" key="11">
    <source>
        <dbReference type="ARBA" id="ARBA00031621"/>
    </source>
</evidence>
<evidence type="ECO:0000313" key="16">
    <source>
        <dbReference type="Proteomes" id="UP000014760"/>
    </source>
</evidence>
<dbReference type="PANTHER" id="PTHR46460:SF1">
    <property type="entry name" value="METHYLATED-DNA--PROTEIN-CYSTEINE METHYLTRANSFERASE"/>
    <property type="match status" value="1"/>
</dbReference>
<keyword evidence="7" id="KW-0808">Transferase</keyword>
<comment type="catalytic activity">
    <reaction evidence="12">
        <text>a 6-O-methyl-2'-deoxyguanosine in DNA + L-cysteinyl-[protein] = S-methyl-L-cysteinyl-[protein] + a 2'-deoxyguanosine in DNA</text>
        <dbReference type="Rhea" id="RHEA:24000"/>
        <dbReference type="Rhea" id="RHEA-COMP:10131"/>
        <dbReference type="Rhea" id="RHEA-COMP:10132"/>
        <dbReference type="Rhea" id="RHEA-COMP:11367"/>
        <dbReference type="Rhea" id="RHEA-COMP:11368"/>
        <dbReference type="ChEBI" id="CHEBI:29950"/>
        <dbReference type="ChEBI" id="CHEBI:82612"/>
        <dbReference type="ChEBI" id="CHEBI:85445"/>
        <dbReference type="ChEBI" id="CHEBI:85448"/>
        <dbReference type="EC" id="2.1.1.63"/>
    </reaction>
</comment>
<reference evidence="14 16" key="2">
    <citation type="journal article" date="2013" name="Nature">
        <title>Insights into bilaterian evolution from three spiralian genomes.</title>
        <authorList>
            <person name="Simakov O."/>
            <person name="Marletaz F."/>
            <person name="Cho S.J."/>
            <person name="Edsinger-Gonzales E."/>
            <person name="Havlak P."/>
            <person name="Hellsten U."/>
            <person name="Kuo D.H."/>
            <person name="Larsson T."/>
            <person name="Lv J."/>
            <person name="Arendt D."/>
            <person name="Savage R."/>
            <person name="Osoegawa K."/>
            <person name="de Jong P."/>
            <person name="Grimwood J."/>
            <person name="Chapman J.A."/>
            <person name="Shapiro H."/>
            <person name="Aerts A."/>
            <person name="Otillar R.P."/>
            <person name="Terry A.Y."/>
            <person name="Boore J.L."/>
            <person name="Grigoriev I.V."/>
            <person name="Lindberg D.R."/>
            <person name="Seaver E.C."/>
            <person name="Weisblat D.A."/>
            <person name="Putnam N.H."/>
            <person name="Rokhsar D.S."/>
        </authorList>
    </citation>
    <scope>NUCLEOTIDE SEQUENCE</scope>
    <source>
        <strain evidence="14 16">I ESC-2004</strain>
    </source>
</reference>
<evidence type="ECO:0000256" key="5">
    <source>
        <dbReference type="ARBA" id="ARBA00015377"/>
    </source>
</evidence>
<evidence type="ECO:0000256" key="4">
    <source>
        <dbReference type="ARBA" id="ARBA00011918"/>
    </source>
</evidence>
<dbReference type="Pfam" id="PF01035">
    <property type="entry name" value="DNA_binding_1"/>
    <property type="match status" value="1"/>
</dbReference>
<dbReference type="Gene3D" id="1.10.10.10">
    <property type="entry name" value="Winged helix-like DNA-binding domain superfamily/Winged helix DNA-binding domain"/>
    <property type="match status" value="1"/>
</dbReference>
<dbReference type="InterPro" id="IPR001497">
    <property type="entry name" value="MethylDNA_cys_MeTrfase_AS"/>
</dbReference>
<evidence type="ECO:0000256" key="2">
    <source>
        <dbReference type="ARBA" id="ARBA00003317"/>
    </source>
</evidence>
<dbReference type="GO" id="GO:0005654">
    <property type="term" value="C:nucleoplasm"/>
    <property type="evidence" value="ECO:0007669"/>
    <property type="project" value="TreeGrafter"/>
</dbReference>
<gene>
    <name evidence="14" type="ORF">CAPTEDRAFT_213782</name>
</gene>
<evidence type="ECO:0000256" key="8">
    <source>
        <dbReference type="ARBA" id="ARBA00022763"/>
    </source>
</evidence>
<dbReference type="NCBIfam" id="TIGR00589">
    <property type="entry name" value="ogt"/>
    <property type="match status" value="1"/>
</dbReference>
<evidence type="ECO:0000313" key="15">
    <source>
        <dbReference type="EnsemblMetazoa" id="CapteP213782"/>
    </source>
</evidence>
<evidence type="ECO:0000256" key="6">
    <source>
        <dbReference type="ARBA" id="ARBA00022603"/>
    </source>
</evidence>
<comment type="similarity">
    <text evidence="3">Belongs to the MGMT family.</text>
</comment>
<dbReference type="HOGENOM" id="CLU_000445_52_4_1"/>
<dbReference type="SUPFAM" id="SSF46767">
    <property type="entry name" value="Methylated DNA-protein cysteine methyltransferase, C-terminal domain"/>
    <property type="match status" value="1"/>
</dbReference>
<protein>
    <recommendedName>
        <fullName evidence="5">Methylated-DNA--protein-cysteine methyltransferase</fullName>
        <ecNumber evidence="4">2.1.1.63</ecNumber>
    </recommendedName>
    <alternativeName>
        <fullName evidence="10">6-O-methylguanine-DNA methyltransferase</fullName>
    </alternativeName>
    <alternativeName>
        <fullName evidence="11">O-6-methylguanine-DNA-alkyltransferase</fullName>
    </alternativeName>
</protein>
<dbReference type="EMBL" id="AMQN01001641">
    <property type="status" value="NOT_ANNOTATED_CDS"/>
    <property type="molecule type" value="Genomic_DNA"/>
</dbReference>
<evidence type="ECO:0000256" key="7">
    <source>
        <dbReference type="ARBA" id="ARBA00022679"/>
    </source>
</evidence>